<keyword evidence="2" id="KW-1185">Reference proteome</keyword>
<comment type="caution">
    <text evidence="1">The sequence shown here is derived from an EMBL/GenBank/DDBJ whole genome shotgun (WGS) entry which is preliminary data.</text>
</comment>
<dbReference type="EMBL" id="BMOS01000019">
    <property type="protein sequence ID" value="GGN61143.1"/>
    <property type="molecule type" value="Genomic_DNA"/>
</dbReference>
<name>A0A918D368_9BACI</name>
<dbReference type="AlphaFoldDB" id="A0A918D368"/>
<evidence type="ECO:0000313" key="2">
    <source>
        <dbReference type="Proteomes" id="UP000624041"/>
    </source>
</evidence>
<evidence type="ECO:0000313" key="1">
    <source>
        <dbReference type="EMBL" id="GGN61143.1"/>
    </source>
</evidence>
<accession>A0A918D368</accession>
<reference evidence="1" key="1">
    <citation type="journal article" date="2014" name="Int. J. Syst. Evol. Microbiol.">
        <title>Complete genome sequence of Corynebacterium casei LMG S-19264T (=DSM 44701T), isolated from a smear-ripened cheese.</title>
        <authorList>
            <consortium name="US DOE Joint Genome Institute (JGI-PGF)"/>
            <person name="Walter F."/>
            <person name="Albersmeier A."/>
            <person name="Kalinowski J."/>
            <person name="Ruckert C."/>
        </authorList>
    </citation>
    <scope>NUCLEOTIDE SEQUENCE</scope>
    <source>
        <strain evidence="1">JCM 17251</strain>
    </source>
</reference>
<protein>
    <submittedName>
        <fullName evidence="1">Uncharacterized protein</fullName>
    </submittedName>
</protein>
<gene>
    <name evidence="1" type="ORF">GCM10007971_25900</name>
</gene>
<sequence length="102" mass="11364">MRSKSEQDILGASYLAPVIYIAFRGRLVFLDAQDELTQTFPHTSVFLACLARFALCEVSPPRPSDKQDVLVPALVTGRDQCRPPLKSPYIPGADKDVVRIYI</sequence>
<organism evidence="1 2">
    <name type="scientific">Oceanobacillus indicireducens</name>
    <dbReference type="NCBI Taxonomy" id="1004261"/>
    <lineage>
        <taxon>Bacteria</taxon>
        <taxon>Bacillati</taxon>
        <taxon>Bacillota</taxon>
        <taxon>Bacilli</taxon>
        <taxon>Bacillales</taxon>
        <taxon>Bacillaceae</taxon>
        <taxon>Oceanobacillus</taxon>
    </lineage>
</organism>
<reference evidence="1" key="2">
    <citation type="submission" date="2020-09" db="EMBL/GenBank/DDBJ databases">
        <authorList>
            <person name="Sun Q."/>
            <person name="Ohkuma M."/>
        </authorList>
    </citation>
    <scope>NUCLEOTIDE SEQUENCE</scope>
    <source>
        <strain evidence="1">JCM 17251</strain>
    </source>
</reference>
<proteinExistence type="predicted"/>
<dbReference type="Proteomes" id="UP000624041">
    <property type="component" value="Unassembled WGS sequence"/>
</dbReference>